<dbReference type="Gene3D" id="2.60.40.2340">
    <property type="match status" value="2"/>
</dbReference>
<organism evidence="2 3">
    <name type="scientific">Chlorobium phaeovibrioides</name>
    <dbReference type="NCBI Taxonomy" id="1094"/>
    <lineage>
        <taxon>Bacteria</taxon>
        <taxon>Pseudomonadati</taxon>
        <taxon>Chlorobiota</taxon>
        <taxon>Chlorobiia</taxon>
        <taxon>Chlorobiales</taxon>
        <taxon>Chlorobiaceae</taxon>
        <taxon>Chlorobium/Pelodictyon group</taxon>
        <taxon>Chlorobium</taxon>
    </lineage>
</organism>
<reference evidence="2 3" key="1">
    <citation type="submission" date="2018-12" db="EMBL/GenBank/DDBJ databases">
        <authorList>
            <person name="Lunina O.N."/>
            <person name="Grouzdev D.S."/>
            <person name="Gorlenko V.M."/>
            <person name="Savvichev A.S."/>
        </authorList>
    </citation>
    <scope>NUCLEOTIDE SEQUENCE [LARGE SCALE GENOMIC DNA]</scope>
    <source>
        <strain evidence="2 3">BrKhr-17</strain>
    </source>
</reference>
<dbReference type="RefSeq" id="WP_126383659.1">
    <property type="nucleotide sequence ID" value="NZ_RXYK01000002.1"/>
</dbReference>
<gene>
    <name evidence="2" type="ORF">EKD02_02545</name>
</gene>
<name>A0A432AXH0_CHLPH</name>
<dbReference type="SMR" id="A0A432AXH0"/>
<dbReference type="InterPro" id="IPR011460">
    <property type="entry name" value="Lcl_C"/>
</dbReference>
<evidence type="ECO:0000259" key="1">
    <source>
        <dbReference type="Pfam" id="PF07603"/>
    </source>
</evidence>
<evidence type="ECO:0000313" key="2">
    <source>
        <dbReference type="EMBL" id="RTY39571.1"/>
    </source>
</evidence>
<sequence length="399" mass="41217">MNYYRKTVGFLASSRIGRVMMLGIVAMLAFSLLADAANQRRGARVKSIVVESAASSEKAITAFSFAGLTPSVTGTIDQTNHTVALTVPYGTTVTDLVSTFTVSDGATVKVGSTSQTSGTTANNFISPKTYTVTAADGTTQDYTVTVTNAQNPAKAITAFTITGQQGTTTIDESAKTIAVTMPYGTDLTTLSPTVTITGSSVSPTSGTANNFISPKTYTVTAADGTTQAYTVTVTANTSLTIGVAYGGGIVAYILQAEDPGYEANVPHGLIAATADASSGIIWAVAEYQSTSVSETGTAIGTGSANTDKIIAQNEAGTTYAAGLARAYNGGGYTDWYLPSKDELNQLYANRAAVGGFGANGYWSSSEYTADYAWGQGFDGGCQVVNLKNGNCRVRPVRAF</sequence>
<dbReference type="EMBL" id="RXYK01000002">
    <property type="protein sequence ID" value="RTY39571.1"/>
    <property type="molecule type" value="Genomic_DNA"/>
</dbReference>
<dbReference type="AlphaFoldDB" id="A0A432AXH0"/>
<feature type="domain" description="Lcl C-terminal" evidence="1">
    <location>
        <begin position="273"/>
        <end position="397"/>
    </location>
</feature>
<accession>A0A432AXH0</accession>
<dbReference type="Pfam" id="PF07603">
    <property type="entry name" value="Lcl_C"/>
    <property type="match status" value="1"/>
</dbReference>
<evidence type="ECO:0000313" key="3">
    <source>
        <dbReference type="Proteomes" id="UP000279908"/>
    </source>
</evidence>
<proteinExistence type="predicted"/>
<comment type="caution">
    <text evidence="2">The sequence shown here is derived from an EMBL/GenBank/DDBJ whole genome shotgun (WGS) entry which is preliminary data.</text>
</comment>
<protein>
    <submittedName>
        <fullName evidence="2">DUF1566 domain-containing protein</fullName>
    </submittedName>
</protein>
<dbReference type="Proteomes" id="UP000279908">
    <property type="component" value="Unassembled WGS sequence"/>
</dbReference>